<keyword evidence="2" id="KW-1185">Reference proteome</keyword>
<dbReference type="KEGG" id="whj:H9Q79_14280"/>
<evidence type="ECO:0000313" key="1">
    <source>
        <dbReference type="EMBL" id="QNM10592.1"/>
    </source>
</evidence>
<name>A0A7G9GIG0_9FIRM</name>
<organism evidence="1 2">
    <name type="scientific">Wansuia hejianensis</name>
    <dbReference type="NCBI Taxonomy" id="2763667"/>
    <lineage>
        <taxon>Bacteria</taxon>
        <taxon>Bacillati</taxon>
        <taxon>Bacillota</taxon>
        <taxon>Clostridia</taxon>
        <taxon>Lachnospirales</taxon>
        <taxon>Lachnospiraceae</taxon>
        <taxon>Wansuia</taxon>
    </lineage>
</organism>
<accession>A0A7G9GIG0</accession>
<dbReference type="AlphaFoldDB" id="A0A7G9GIG0"/>
<reference evidence="1 2" key="1">
    <citation type="submission" date="2020-08" db="EMBL/GenBank/DDBJ databases">
        <authorList>
            <person name="Liu C."/>
            <person name="Sun Q."/>
        </authorList>
    </citation>
    <scope>NUCLEOTIDE SEQUENCE [LARGE SCALE GENOMIC DNA]</scope>
    <source>
        <strain evidence="1 2">NSJ-29</strain>
    </source>
</reference>
<evidence type="ECO:0000313" key="2">
    <source>
        <dbReference type="Proteomes" id="UP000515860"/>
    </source>
</evidence>
<dbReference type="Proteomes" id="UP000515860">
    <property type="component" value="Chromosome"/>
</dbReference>
<dbReference type="RefSeq" id="WP_118647207.1">
    <property type="nucleotide sequence ID" value="NZ_CP060635.1"/>
</dbReference>
<protein>
    <submittedName>
        <fullName evidence="1">Uncharacterized protein</fullName>
    </submittedName>
</protein>
<sequence length="81" mass="8955">MKQKATEAGPQLSWKEDKTRIKLPKEAKGQANYVIASCNGVVYKIQRGVEVEVPKAIAEILEHAEAAREEADAYAETVEQV</sequence>
<gene>
    <name evidence="1" type="ORF">H9Q79_14280</name>
</gene>
<dbReference type="EMBL" id="CP060635">
    <property type="protein sequence ID" value="QNM10592.1"/>
    <property type="molecule type" value="Genomic_DNA"/>
</dbReference>
<proteinExistence type="predicted"/>